<dbReference type="RefSeq" id="WP_263609035.1">
    <property type="nucleotide sequence ID" value="NZ_JAOVQM010000011.1"/>
</dbReference>
<feature type="signal peptide" evidence="1">
    <location>
        <begin position="1"/>
        <end position="19"/>
    </location>
</feature>
<feature type="chain" id="PRO_5046074849" description="Lipoprotein" evidence="1">
    <location>
        <begin position="20"/>
        <end position="319"/>
    </location>
</feature>
<protein>
    <recommendedName>
        <fullName evidence="4">Lipoprotein</fullName>
    </recommendedName>
</protein>
<evidence type="ECO:0000256" key="1">
    <source>
        <dbReference type="SAM" id="SignalP"/>
    </source>
</evidence>
<sequence>MKKLFLVLVVLMTSLVLVACEKSPTTNPPSDIEEPVVIRQINTPETLVGFLFDLFVQGNDAYILDKNIDITVDYLIINHLYQINDDLVNIEFRPYKEQFIVHDDSYKHKYKSEYIGYSTIPMDYYYIEQQLSEIYAIKSELKKYFSLTIDHDRYNTNHELESTTRTYDINQYYQHFNLNEYNVLNQAKIASIIQDFFINLVTSAFIGEFGAMSEGNYDYDLLHNVEIHQTDAEVEFSFEGIDLAGLSYGTNSGMAVYTTVSGRLNVVNLEMTFDVHWQVYKEEQLWNESKYVFTLKQNTQPILFTSTKTYIESIDVRYR</sequence>
<evidence type="ECO:0000313" key="2">
    <source>
        <dbReference type="EMBL" id="MCV2232846.1"/>
    </source>
</evidence>
<reference evidence="2" key="1">
    <citation type="submission" date="2022-09" db="EMBL/GenBank/DDBJ databases">
        <title>Novel Mycoplasma species identified in domestic and wild animals.</title>
        <authorList>
            <person name="Volokhov D.V."/>
            <person name="Furtak V.A."/>
            <person name="Zagorodnyaya T.A."/>
        </authorList>
    </citation>
    <scope>NUCLEOTIDE SEQUENCE</scope>
    <source>
        <strain evidence="2">Oakley</strain>
    </source>
</reference>
<evidence type="ECO:0000313" key="3">
    <source>
        <dbReference type="Proteomes" id="UP001177160"/>
    </source>
</evidence>
<keyword evidence="1" id="KW-0732">Signal</keyword>
<organism evidence="2 3">
    <name type="scientific">Paracholeplasma manati</name>
    <dbReference type="NCBI Taxonomy" id="591373"/>
    <lineage>
        <taxon>Bacteria</taxon>
        <taxon>Bacillati</taxon>
        <taxon>Mycoplasmatota</taxon>
        <taxon>Mollicutes</taxon>
        <taxon>Acholeplasmatales</taxon>
        <taxon>Acholeplasmataceae</taxon>
        <taxon>Paracholeplasma</taxon>
    </lineage>
</organism>
<accession>A0ABT2Y7Y1</accession>
<evidence type="ECO:0008006" key="4">
    <source>
        <dbReference type="Google" id="ProtNLM"/>
    </source>
</evidence>
<dbReference type="EMBL" id="JAOVQM010000011">
    <property type="protein sequence ID" value="MCV2232846.1"/>
    <property type="molecule type" value="Genomic_DNA"/>
</dbReference>
<dbReference type="Proteomes" id="UP001177160">
    <property type="component" value="Unassembled WGS sequence"/>
</dbReference>
<proteinExistence type="predicted"/>
<gene>
    <name evidence="2" type="ORF">N7548_08440</name>
</gene>
<name>A0ABT2Y7Y1_9MOLU</name>
<keyword evidence="3" id="KW-1185">Reference proteome</keyword>
<dbReference type="PROSITE" id="PS51257">
    <property type="entry name" value="PROKAR_LIPOPROTEIN"/>
    <property type="match status" value="1"/>
</dbReference>
<comment type="caution">
    <text evidence="2">The sequence shown here is derived from an EMBL/GenBank/DDBJ whole genome shotgun (WGS) entry which is preliminary data.</text>
</comment>